<dbReference type="AlphaFoldDB" id="X1K3K5"/>
<name>X1K3K5_9ZZZZ</name>
<dbReference type="EMBL" id="BARU01035825">
    <property type="protein sequence ID" value="GAH84869.1"/>
    <property type="molecule type" value="Genomic_DNA"/>
</dbReference>
<organism evidence="2">
    <name type="scientific">marine sediment metagenome</name>
    <dbReference type="NCBI Taxonomy" id="412755"/>
    <lineage>
        <taxon>unclassified sequences</taxon>
        <taxon>metagenomes</taxon>
        <taxon>ecological metagenomes</taxon>
    </lineage>
</organism>
<evidence type="ECO:0000256" key="1">
    <source>
        <dbReference type="SAM" id="MobiDB-lite"/>
    </source>
</evidence>
<protein>
    <submittedName>
        <fullName evidence="2">Uncharacterized protein</fullName>
    </submittedName>
</protein>
<proteinExistence type="predicted"/>
<comment type="caution">
    <text evidence="2">The sequence shown here is derived from an EMBL/GenBank/DDBJ whole genome shotgun (WGS) entry which is preliminary data.</text>
</comment>
<feature type="region of interest" description="Disordered" evidence="1">
    <location>
        <begin position="40"/>
        <end position="62"/>
    </location>
</feature>
<reference evidence="2" key="1">
    <citation type="journal article" date="2014" name="Front. Microbiol.">
        <title>High frequency of phylogenetically diverse reductive dehalogenase-homologous genes in deep subseafloor sedimentary metagenomes.</title>
        <authorList>
            <person name="Kawai M."/>
            <person name="Futagami T."/>
            <person name="Toyoda A."/>
            <person name="Takaki Y."/>
            <person name="Nishi S."/>
            <person name="Hori S."/>
            <person name="Arai W."/>
            <person name="Tsubouchi T."/>
            <person name="Morono Y."/>
            <person name="Uchiyama I."/>
            <person name="Ito T."/>
            <person name="Fujiyama A."/>
            <person name="Inagaki F."/>
            <person name="Takami H."/>
        </authorList>
    </citation>
    <scope>NUCLEOTIDE SEQUENCE</scope>
    <source>
        <strain evidence="2">Expedition CK06-06</strain>
    </source>
</reference>
<feature type="non-terminal residue" evidence="2">
    <location>
        <position position="123"/>
    </location>
</feature>
<sequence>MSGMARRLAAAALAASLTAAMAASRPASYVESWLREATTATAPGVAEPAGGDPFGTRDRFDRKDAPPGVVILSDGRTLAGRVYTTRDKDLEVWVESEKRWRHVPLILLLSIRAVVVEEGMEKE</sequence>
<evidence type="ECO:0000313" key="2">
    <source>
        <dbReference type="EMBL" id="GAH84869.1"/>
    </source>
</evidence>
<accession>X1K3K5</accession>
<gene>
    <name evidence="2" type="ORF">S03H2_56021</name>
</gene>